<comment type="caution">
    <text evidence="1">The sequence shown here is derived from an EMBL/GenBank/DDBJ whole genome shotgun (WGS) entry which is preliminary data.</text>
</comment>
<dbReference type="EMBL" id="JAMSHJ010000007">
    <property type="protein sequence ID" value="KAI5383252.1"/>
    <property type="molecule type" value="Genomic_DNA"/>
</dbReference>
<proteinExistence type="predicted"/>
<protein>
    <recommendedName>
        <fullName evidence="3">Reverse transcriptase zinc-binding domain-containing protein</fullName>
    </recommendedName>
</protein>
<dbReference type="AlphaFoldDB" id="A0A9D4VH51"/>
<evidence type="ECO:0008006" key="3">
    <source>
        <dbReference type="Google" id="ProtNLM"/>
    </source>
</evidence>
<gene>
    <name evidence="1" type="ORF">KIW84_070600</name>
</gene>
<organism evidence="1 2">
    <name type="scientific">Pisum sativum</name>
    <name type="common">Garden pea</name>
    <name type="synonym">Lathyrus oleraceus</name>
    <dbReference type="NCBI Taxonomy" id="3888"/>
    <lineage>
        <taxon>Eukaryota</taxon>
        <taxon>Viridiplantae</taxon>
        <taxon>Streptophyta</taxon>
        <taxon>Embryophyta</taxon>
        <taxon>Tracheophyta</taxon>
        <taxon>Spermatophyta</taxon>
        <taxon>Magnoliopsida</taxon>
        <taxon>eudicotyledons</taxon>
        <taxon>Gunneridae</taxon>
        <taxon>Pentapetalae</taxon>
        <taxon>rosids</taxon>
        <taxon>fabids</taxon>
        <taxon>Fabales</taxon>
        <taxon>Fabaceae</taxon>
        <taxon>Papilionoideae</taxon>
        <taxon>50 kb inversion clade</taxon>
        <taxon>NPAAA clade</taxon>
        <taxon>Hologalegina</taxon>
        <taxon>IRL clade</taxon>
        <taxon>Fabeae</taxon>
        <taxon>Lathyrus</taxon>
    </lineage>
</organism>
<dbReference type="Proteomes" id="UP001058974">
    <property type="component" value="Chromosome 7"/>
</dbReference>
<evidence type="ECO:0000313" key="1">
    <source>
        <dbReference type="EMBL" id="KAI5383252.1"/>
    </source>
</evidence>
<dbReference type="Gramene" id="Psat07G0060000-T1">
    <property type="protein sequence ID" value="KAI5383252.1"/>
    <property type="gene ID" value="KIW84_070600"/>
</dbReference>
<keyword evidence="2" id="KW-1185">Reference proteome</keyword>
<accession>A0A9D4VH51</accession>
<reference evidence="1 2" key="1">
    <citation type="journal article" date="2022" name="Nat. Genet.">
        <title>Improved pea reference genome and pan-genome highlight genomic features and evolutionary characteristics.</title>
        <authorList>
            <person name="Yang T."/>
            <person name="Liu R."/>
            <person name="Luo Y."/>
            <person name="Hu S."/>
            <person name="Wang D."/>
            <person name="Wang C."/>
            <person name="Pandey M.K."/>
            <person name="Ge S."/>
            <person name="Xu Q."/>
            <person name="Li N."/>
            <person name="Li G."/>
            <person name="Huang Y."/>
            <person name="Saxena R.K."/>
            <person name="Ji Y."/>
            <person name="Li M."/>
            <person name="Yan X."/>
            <person name="He Y."/>
            <person name="Liu Y."/>
            <person name="Wang X."/>
            <person name="Xiang C."/>
            <person name="Varshney R.K."/>
            <person name="Ding H."/>
            <person name="Gao S."/>
            <person name="Zong X."/>
        </authorList>
    </citation>
    <scope>NUCLEOTIDE SEQUENCE [LARGE SCALE GENOMIC DNA]</scope>
    <source>
        <strain evidence="1 2">cv. Zhongwan 6</strain>
    </source>
</reference>
<sequence length="146" mass="16682">MEKKIATILPPHDDNVPDERAGMGDQKVDYYVPCMYGNIRGFNMTDEEAMWCRIWKLKVSERIRNFMWLVLYGRVLTNKTKRNMGIGQGYGGVIHGNQWEWMRGFAKCMGDCSAIVVEMWGVGRVEVCVVTGVSRGRGEHEFHGSC</sequence>
<name>A0A9D4VH51_PEA</name>
<evidence type="ECO:0000313" key="2">
    <source>
        <dbReference type="Proteomes" id="UP001058974"/>
    </source>
</evidence>